<dbReference type="RefSeq" id="WP_017043657.1">
    <property type="nucleotide sequence ID" value="NZ_AJYT02000209.1"/>
</dbReference>
<feature type="signal peptide" evidence="2">
    <location>
        <begin position="1"/>
        <end position="18"/>
    </location>
</feature>
<feature type="chain" id="PRO_5011378629" evidence="2">
    <location>
        <begin position="19"/>
        <end position="81"/>
    </location>
</feature>
<dbReference type="Proteomes" id="UP000786185">
    <property type="component" value="Unassembled WGS sequence"/>
</dbReference>
<reference evidence="5 9" key="3">
    <citation type="journal article" date="2021" name="PeerJ">
        <title>Analysis of 44 Vibrio anguillarum genomes reveals high genetic diversity.</title>
        <authorList>
            <person name="Hansen M.J."/>
            <person name="Dalsgaard I."/>
        </authorList>
    </citation>
    <scope>NUCLEOTIDE SEQUENCE</scope>
    <source>
        <strain evidence="4 9">17-16730-2A</strain>
        <strain evidence="5">850617-1/1</strain>
    </source>
</reference>
<dbReference type="Proteomes" id="UP000256923">
    <property type="component" value="Chromosome 2"/>
</dbReference>
<evidence type="ECO:0000256" key="1">
    <source>
        <dbReference type="SAM" id="MobiDB-lite"/>
    </source>
</evidence>
<dbReference type="Proteomes" id="UP000722957">
    <property type="component" value="Unassembled WGS sequence"/>
</dbReference>
<evidence type="ECO:0000313" key="9">
    <source>
        <dbReference type="Proteomes" id="UP000722957"/>
    </source>
</evidence>
<reference evidence="6" key="4">
    <citation type="submission" date="2021-05" db="EMBL/GenBank/DDBJ databases">
        <authorList>
            <person name="Kalatzis P.G."/>
            <person name="Castillo D."/>
            <person name="D'Alvise P."/>
            <person name="Middelboe M."/>
            <person name="Gram L."/>
        </authorList>
    </citation>
    <scope>NUCLEOTIDE SEQUENCE</scope>
    <source>
        <strain evidence="6">90-11-286</strain>
    </source>
</reference>
<dbReference type="KEGG" id="vau:VANGNB10_cII0220c"/>
<name>A0A191WA39_VIBAN</name>
<dbReference type="EMBL" id="JAHGUI010000033">
    <property type="protein sequence ID" value="MBT2918870.1"/>
    <property type="molecule type" value="Genomic_DNA"/>
</dbReference>
<keyword evidence="2" id="KW-0732">Signal</keyword>
<gene>
    <name evidence="3" type="ORF">DYL72_17785</name>
    <name evidence="4" type="ORF">EAY07_07005</name>
    <name evidence="5" type="ORF">ERJ77_07360</name>
    <name evidence="6" type="ORF">PL14_09230</name>
</gene>
<dbReference type="GeneID" id="83858482"/>
<protein>
    <submittedName>
        <fullName evidence="5">Uncharacterized protein</fullName>
    </submittedName>
</protein>
<evidence type="ECO:0000313" key="5">
    <source>
        <dbReference type="EMBL" id="MBF4434321.1"/>
    </source>
</evidence>
<dbReference type="EMBL" id="CP034673">
    <property type="protein sequence ID" value="AZS26831.1"/>
    <property type="molecule type" value="Genomic_DNA"/>
</dbReference>
<evidence type="ECO:0000313" key="8">
    <source>
        <dbReference type="Proteomes" id="UP000256923"/>
    </source>
</evidence>
<accession>A0A191WA39</accession>
<evidence type="ECO:0000256" key="2">
    <source>
        <dbReference type="SAM" id="SignalP"/>
    </source>
</evidence>
<dbReference type="Proteomes" id="UP000078309">
    <property type="component" value="Unassembled WGS sequence"/>
</dbReference>
<sequence length="81" mass="9157">MKHLIYFLLISYSSISLAQSSVDDERLLASLIERGVICEGLTSEQQQQALALYLQRKHHKEKSLNSTTHQEEACISPPKSD</sequence>
<dbReference type="AlphaFoldDB" id="A0A191WA39"/>
<reference evidence="6 7" key="1">
    <citation type="journal article" date="2017" name="J. Fish Dis.">
        <title>Comparative assessment of Vibrio virulence in marine fish larvae.</title>
        <authorList>
            <person name="Ronneseth A."/>
            <person name="Castillo D."/>
            <person name="D'Alvise P."/>
            <person name="Tonnesen O."/>
            <person name="Haugland G."/>
            <person name="Grotkjaer T."/>
            <person name="Engell-Sorensen K."/>
            <person name="Norremark L."/>
            <person name="Bergh O."/>
            <person name="Wergeland H.I."/>
            <person name="Gram L."/>
        </authorList>
    </citation>
    <scope>NUCLEOTIDE SEQUENCE [LARGE SCALE GENOMIC DNA]</scope>
    <source>
        <strain evidence="6 7">90-11-286</strain>
    </source>
</reference>
<dbReference type="EMBL" id="RDOM01000012">
    <property type="protein sequence ID" value="MBF4271799.1"/>
    <property type="molecule type" value="Genomic_DNA"/>
</dbReference>
<reference evidence="3 8" key="2">
    <citation type="submission" date="2018-12" db="EMBL/GenBank/DDBJ databases">
        <title>Characterization and Draft Genome of Vibrio anguillarum J360 Marine Pathogen Isolated from an Outbreak in Lumpfish (Cyclopterus lumpus).</title>
        <authorList>
            <person name="Vasquez J.I."/>
            <person name="Cao T."/>
            <person name="Chakraborty S."/>
            <person name="Gnanagobal H."/>
            <person name="Wescot J."/>
            <person name="Boyce D."/>
            <person name="Santander J."/>
        </authorList>
    </citation>
    <scope>NUCLEOTIDE SEQUENCE [LARGE SCALE GENOMIC DNA]</scope>
    <source>
        <strain evidence="3 8">J360</strain>
    </source>
</reference>
<evidence type="ECO:0000313" key="3">
    <source>
        <dbReference type="EMBL" id="AZS26831.1"/>
    </source>
</evidence>
<evidence type="ECO:0000313" key="7">
    <source>
        <dbReference type="Proteomes" id="UP000078309"/>
    </source>
</evidence>
<evidence type="ECO:0000313" key="6">
    <source>
        <dbReference type="EMBL" id="MBT2918870.1"/>
    </source>
</evidence>
<accession>A0A1E5FQJ5</accession>
<organism evidence="5 10">
    <name type="scientific">Vibrio anguillarum</name>
    <name type="common">Listonella anguillarum</name>
    <dbReference type="NCBI Taxonomy" id="55601"/>
    <lineage>
        <taxon>Bacteria</taxon>
        <taxon>Pseudomonadati</taxon>
        <taxon>Pseudomonadota</taxon>
        <taxon>Gammaproteobacteria</taxon>
        <taxon>Vibrionales</taxon>
        <taxon>Vibrionaceae</taxon>
        <taxon>Vibrio</taxon>
    </lineage>
</organism>
<proteinExistence type="predicted"/>
<evidence type="ECO:0000313" key="4">
    <source>
        <dbReference type="EMBL" id="MBF4271799.1"/>
    </source>
</evidence>
<evidence type="ECO:0000313" key="10">
    <source>
        <dbReference type="Proteomes" id="UP000786185"/>
    </source>
</evidence>
<dbReference type="EMBL" id="SCLC01000004">
    <property type="protein sequence ID" value="MBF4434321.1"/>
    <property type="molecule type" value="Genomic_DNA"/>
</dbReference>
<feature type="region of interest" description="Disordered" evidence="1">
    <location>
        <begin position="61"/>
        <end position="81"/>
    </location>
</feature>